<dbReference type="Gene3D" id="1.20.1250.20">
    <property type="entry name" value="MFS general substrate transporter like domains"/>
    <property type="match status" value="1"/>
</dbReference>
<dbReference type="InterPro" id="IPR036259">
    <property type="entry name" value="MFS_trans_sf"/>
</dbReference>
<dbReference type="PANTHER" id="PTHR42718">
    <property type="entry name" value="MAJOR FACILITATOR SUPERFAMILY MULTIDRUG TRANSPORTER MFSC"/>
    <property type="match status" value="1"/>
</dbReference>
<feature type="transmembrane region" description="Helical" evidence="6">
    <location>
        <begin position="362"/>
        <end position="386"/>
    </location>
</feature>
<comment type="caution">
    <text evidence="8">The sequence shown here is derived from an EMBL/GenBank/DDBJ whole genome shotgun (WGS) entry which is preliminary data.</text>
</comment>
<evidence type="ECO:0000256" key="6">
    <source>
        <dbReference type="SAM" id="Phobius"/>
    </source>
</evidence>
<dbReference type="EMBL" id="PJMY01000003">
    <property type="protein sequence ID" value="PKV92533.1"/>
    <property type="molecule type" value="Genomic_DNA"/>
</dbReference>
<feature type="transmembrane region" description="Helical" evidence="6">
    <location>
        <begin position="170"/>
        <end position="192"/>
    </location>
</feature>
<feature type="domain" description="Major facilitator superfamily (MFS) profile" evidence="7">
    <location>
        <begin position="18"/>
        <end position="500"/>
    </location>
</feature>
<feature type="transmembrane region" description="Helical" evidence="6">
    <location>
        <begin position="54"/>
        <end position="72"/>
    </location>
</feature>
<dbReference type="InterPro" id="IPR011701">
    <property type="entry name" value="MFS"/>
</dbReference>
<evidence type="ECO:0000259" key="7">
    <source>
        <dbReference type="PROSITE" id="PS50850"/>
    </source>
</evidence>
<dbReference type="OrthoDB" id="9781469at2"/>
<dbReference type="AlphaFoldDB" id="A0A2N3WF91"/>
<protein>
    <submittedName>
        <fullName evidence="8">EmrB/QacA subfamily drug resistance transporter</fullName>
    </submittedName>
</protein>
<feature type="transmembrane region" description="Helical" evidence="6">
    <location>
        <begin position="407"/>
        <end position="424"/>
    </location>
</feature>
<feature type="transmembrane region" description="Helical" evidence="6">
    <location>
        <begin position="142"/>
        <end position="164"/>
    </location>
</feature>
<dbReference type="PANTHER" id="PTHR42718:SF42">
    <property type="entry name" value="EXPORT PROTEIN"/>
    <property type="match status" value="1"/>
</dbReference>
<sequence>MRVPETAVRSRPLRQMWTLTVSCLAVALVMAAVASLTTALPGLAGDTGASQTQLTWIVDAYTLVLACALLPAGAVGDRYGRRDLLVIGLAVLAAGSALPTVVTSPGWVIACRAVSGLGAALVMPATLSILTAEFPPRQASRAVGVWAGFAGAGAVLGILGAGVLLQTWSWRAVFAATAILALLLLAGAFAVPPSREPDTQPLDVPGAALSATAIGLVVFGMIEAPDRGWDSVLVIGALSGAVLAAAGFILVERRHRAPLLDVRLFTERAFGTGAGSLVVQFLAAFGLFFVVMQHLQLVWNYSPLDAGLALTPLAVPLVVVAVLAPWLTERLGLRLMTCTGLGLVAVALVGVAGLGVEEDYPRLAVFIIMFGLGLGISATPATAAIVHGVPRAKQGVASAVNDATREIGAALGIALAGSLLASGYRTGIMLDAATLSEPDRTLATDSLTAALHVATTQADPALAAAARRAFTEGMHDSLLTLAAVTATATIVLALRAPGRPRAKPAHAPSTPTAETPGPSALDQSRSTS</sequence>
<name>A0A2N3WF91_9PSEU</name>
<evidence type="ECO:0000313" key="9">
    <source>
        <dbReference type="Proteomes" id="UP000233750"/>
    </source>
</evidence>
<dbReference type="Proteomes" id="UP000233750">
    <property type="component" value="Unassembled WGS sequence"/>
</dbReference>
<feature type="transmembrane region" description="Helical" evidence="6">
    <location>
        <begin position="204"/>
        <end position="222"/>
    </location>
</feature>
<dbReference type="CDD" id="cd17321">
    <property type="entry name" value="MFS_MMR_MDR_like"/>
    <property type="match status" value="1"/>
</dbReference>
<feature type="transmembrane region" description="Helical" evidence="6">
    <location>
        <begin position="107"/>
        <end position="130"/>
    </location>
</feature>
<keyword evidence="2 6" id="KW-0812">Transmembrane</keyword>
<feature type="transmembrane region" description="Helical" evidence="6">
    <location>
        <begin position="272"/>
        <end position="295"/>
    </location>
</feature>
<gene>
    <name evidence="8" type="ORF">ATK30_3343</name>
</gene>
<feature type="transmembrane region" description="Helical" evidence="6">
    <location>
        <begin position="335"/>
        <end position="356"/>
    </location>
</feature>
<evidence type="ECO:0000256" key="1">
    <source>
        <dbReference type="ARBA" id="ARBA00004651"/>
    </source>
</evidence>
<evidence type="ECO:0000313" key="8">
    <source>
        <dbReference type="EMBL" id="PKV92533.1"/>
    </source>
</evidence>
<evidence type="ECO:0000256" key="2">
    <source>
        <dbReference type="ARBA" id="ARBA00022692"/>
    </source>
</evidence>
<evidence type="ECO:0000256" key="5">
    <source>
        <dbReference type="SAM" id="MobiDB-lite"/>
    </source>
</evidence>
<proteinExistence type="predicted"/>
<dbReference type="GO" id="GO:0005886">
    <property type="term" value="C:plasma membrane"/>
    <property type="evidence" value="ECO:0007669"/>
    <property type="project" value="UniProtKB-SubCell"/>
</dbReference>
<reference evidence="8 9" key="1">
    <citation type="submission" date="2017-12" db="EMBL/GenBank/DDBJ databases">
        <title>Sequencing the genomes of 1000 Actinobacteria strains.</title>
        <authorList>
            <person name="Klenk H.-P."/>
        </authorList>
    </citation>
    <scope>NUCLEOTIDE SEQUENCE [LARGE SCALE GENOMIC DNA]</scope>
    <source>
        <strain evidence="8 9">DSM 45165</strain>
    </source>
</reference>
<feature type="transmembrane region" description="Helical" evidence="6">
    <location>
        <begin position="84"/>
        <end position="101"/>
    </location>
</feature>
<dbReference type="SUPFAM" id="SSF103473">
    <property type="entry name" value="MFS general substrate transporter"/>
    <property type="match status" value="1"/>
</dbReference>
<accession>A0A2N3WF91</accession>
<keyword evidence="4 6" id="KW-0472">Membrane</keyword>
<evidence type="ECO:0000256" key="3">
    <source>
        <dbReference type="ARBA" id="ARBA00022989"/>
    </source>
</evidence>
<feature type="transmembrane region" description="Helical" evidence="6">
    <location>
        <begin position="228"/>
        <end position="251"/>
    </location>
</feature>
<feature type="region of interest" description="Disordered" evidence="5">
    <location>
        <begin position="497"/>
        <end position="528"/>
    </location>
</feature>
<feature type="transmembrane region" description="Helical" evidence="6">
    <location>
        <begin position="307"/>
        <end position="328"/>
    </location>
</feature>
<dbReference type="GO" id="GO:0022857">
    <property type="term" value="F:transmembrane transporter activity"/>
    <property type="evidence" value="ECO:0007669"/>
    <property type="project" value="InterPro"/>
</dbReference>
<organism evidence="8 9">
    <name type="scientific">Amycolatopsis echigonensis</name>
    <dbReference type="NCBI Taxonomy" id="2576905"/>
    <lineage>
        <taxon>Bacteria</taxon>
        <taxon>Bacillati</taxon>
        <taxon>Actinomycetota</taxon>
        <taxon>Actinomycetes</taxon>
        <taxon>Pseudonocardiales</taxon>
        <taxon>Pseudonocardiaceae</taxon>
        <taxon>Amycolatopsis</taxon>
    </lineage>
</organism>
<dbReference type="Pfam" id="PF07690">
    <property type="entry name" value="MFS_1"/>
    <property type="match status" value="1"/>
</dbReference>
<keyword evidence="9" id="KW-1185">Reference proteome</keyword>
<feature type="transmembrane region" description="Helical" evidence="6">
    <location>
        <begin position="477"/>
        <end position="494"/>
    </location>
</feature>
<dbReference type="InterPro" id="IPR020846">
    <property type="entry name" value="MFS_dom"/>
</dbReference>
<dbReference type="Gene3D" id="1.20.1720.10">
    <property type="entry name" value="Multidrug resistance protein D"/>
    <property type="match status" value="1"/>
</dbReference>
<evidence type="ECO:0000256" key="4">
    <source>
        <dbReference type="ARBA" id="ARBA00023136"/>
    </source>
</evidence>
<keyword evidence="3 6" id="KW-1133">Transmembrane helix</keyword>
<comment type="subcellular location">
    <subcellularLocation>
        <location evidence="1">Cell membrane</location>
        <topology evidence="1">Multi-pass membrane protein</topology>
    </subcellularLocation>
</comment>
<dbReference type="PROSITE" id="PS50850">
    <property type="entry name" value="MFS"/>
    <property type="match status" value="1"/>
</dbReference>